<dbReference type="OMA" id="DYADNYM"/>
<sequence length="519" mass="58558">MVGKTQEIPKPKPLSSASMPAAKTVWSLKKASVVSIAKNMEKIWMADYERHFKDQGTFLFVIGPFEYLTPCLIQELIDTLVDLCLLKRFYLHVLIDSRLLRLNLSICKFASNKDSIINLVATRCQRLTHLNIASCNQVSARTLADLVESLPRLQVLNLRQTKCNDQVLSRIGSSCQDLRELNLFACPITDMGLLSLCVSFEPSHPKCPRLFRLDISNTAVTNKGVEVLVKNLPQLHFLVYPDICEVLYRLHHQETTSAQYQLHCLYLSNLKANLSPLPLSVEISCAVCPHVTEVNFLHGVTDAALLPLSQLQHLRVLNVGNNEEELVSFEGGILPLLQICGPTLQELSLFEVNDLDLGAVAACCPGLRKFSCLIAGFPKATFPTNTHPELLTVKRKPFPELEKIRVLLHSPENSFPEQFLRLLTVHASGLKSLHLAYVQTLHDDTLLDILQHNPLEHLEHIVLESCHHISGEAFLHLLETKNSLREVLLKDCRDITLRDFTAYKRLVADHNYDTNIEWI</sequence>
<organism evidence="1">
    <name type="scientific">Capitella teleta</name>
    <name type="common">Polychaete worm</name>
    <dbReference type="NCBI Taxonomy" id="283909"/>
    <lineage>
        <taxon>Eukaryota</taxon>
        <taxon>Metazoa</taxon>
        <taxon>Spiralia</taxon>
        <taxon>Lophotrochozoa</taxon>
        <taxon>Annelida</taxon>
        <taxon>Polychaeta</taxon>
        <taxon>Sedentaria</taxon>
        <taxon>Scolecida</taxon>
        <taxon>Capitellidae</taxon>
        <taxon>Capitella</taxon>
    </lineage>
</organism>
<dbReference type="AlphaFoldDB" id="R7UKP4"/>
<proteinExistence type="predicted"/>
<dbReference type="EnsemblMetazoa" id="CapteT209544">
    <property type="protein sequence ID" value="CapteP209544"/>
    <property type="gene ID" value="CapteG209544"/>
</dbReference>
<dbReference type="GO" id="GO:0019005">
    <property type="term" value="C:SCF ubiquitin ligase complex"/>
    <property type="evidence" value="ECO:0007669"/>
    <property type="project" value="TreeGrafter"/>
</dbReference>
<dbReference type="EMBL" id="AMQN01008320">
    <property type="status" value="NOT_ANNOTATED_CDS"/>
    <property type="molecule type" value="Genomic_DNA"/>
</dbReference>
<reference evidence="1 3" key="2">
    <citation type="journal article" date="2013" name="Nature">
        <title>Insights into bilaterian evolution from three spiralian genomes.</title>
        <authorList>
            <person name="Simakov O."/>
            <person name="Marletaz F."/>
            <person name="Cho S.J."/>
            <person name="Edsinger-Gonzales E."/>
            <person name="Havlak P."/>
            <person name="Hellsten U."/>
            <person name="Kuo D.H."/>
            <person name="Larsson T."/>
            <person name="Lv J."/>
            <person name="Arendt D."/>
            <person name="Savage R."/>
            <person name="Osoegawa K."/>
            <person name="de Jong P."/>
            <person name="Grimwood J."/>
            <person name="Chapman J.A."/>
            <person name="Shapiro H."/>
            <person name="Aerts A."/>
            <person name="Otillar R.P."/>
            <person name="Terry A.Y."/>
            <person name="Boore J.L."/>
            <person name="Grigoriev I.V."/>
            <person name="Lindberg D.R."/>
            <person name="Seaver E.C."/>
            <person name="Weisblat D.A."/>
            <person name="Putnam N.H."/>
            <person name="Rokhsar D.S."/>
        </authorList>
    </citation>
    <scope>NUCLEOTIDE SEQUENCE</scope>
    <source>
        <strain evidence="1 3">I ESC-2004</strain>
    </source>
</reference>
<dbReference type="Gene3D" id="3.80.10.10">
    <property type="entry name" value="Ribonuclease Inhibitor"/>
    <property type="match status" value="2"/>
</dbReference>
<dbReference type="InterPro" id="IPR006553">
    <property type="entry name" value="Leu-rich_rpt_Cys-con_subtyp"/>
</dbReference>
<evidence type="ECO:0000313" key="2">
    <source>
        <dbReference type="EnsemblMetazoa" id="CapteP209544"/>
    </source>
</evidence>
<evidence type="ECO:0000313" key="1">
    <source>
        <dbReference type="EMBL" id="ELU03847.1"/>
    </source>
</evidence>
<name>R7UKP4_CAPTE</name>
<dbReference type="Pfam" id="PF13516">
    <property type="entry name" value="LRR_6"/>
    <property type="match status" value="1"/>
</dbReference>
<dbReference type="STRING" id="283909.R7UKP4"/>
<reference evidence="3" key="1">
    <citation type="submission" date="2012-12" db="EMBL/GenBank/DDBJ databases">
        <authorList>
            <person name="Hellsten U."/>
            <person name="Grimwood J."/>
            <person name="Chapman J.A."/>
            <person name="Shapiro H."/>
            <person name="Aerts A."/>
            <person name="Otillar R.P."/>
            <person name="Terry A.Y."/>
            <person name="Boore J.L."/>
            <person name="Simakov O."/>
            <person name="Marletaz F."/>
            <person name="Cho S.-J."/>
            <person name="Edsinger-Gonzales E."/>
            <person name="Havlak P."/>
            <person name="Kuo D.-H."/>
            <person name="Larsson T."/>
            <person name="Lv J."/>
            <person name="Arendt D."/>
            <person name="Savage R."/>
            <person name="Osoegawa K."/>
            <person name="de Jong P."/>
            <person name="Lindberg D.R."/>
            <person name="Seaver E.C."/>
            <person name="Weisblat D.A."/>
            <person name="Putnam N.H."/>
            <person name="Grigoriev I.V."/>
            <person name="Rokhsar D.S."/>
        </authorList>
    </citation>
    <scope>NUCLEOTIDE SEQUENCE</scope>
    <source>
        <strain evidence="3">I ESC-2004</strain>
    </source>
</reference>
<dbReference type="PANTHER" id="PTHR13318">
    <property type="entry name" value="PARTNER OF PAIRED, ISOFORM B-RELATED"/>
    <property type="match status" value="1"/>
</dbReference>
<evidence type="ECO:0008006" key="4">
    <source>
        <dbReference type="Google" id="ProtNLM"/>
    </source>
</evidence>
<dbReference type="OrthoDB" id="16120at2759"/>
<accession>R7UKP4</accession>
<dbReference type="InterPro" id="IPR032675">
    <property type="entry name" value="LRR_dom_sf"/>
</dbReference>
<dbReference type="InterPro" id="IPR001611">
    <property type="entry name" value="Leu-rich_rpt"/>
</dbReference>
<evidence type="ECO:0000313" key="3">
    <source>
        <dbReference type="Proteomes" id="UP000014760"/>
    </source>
</evidence>
<dbReference type="SMART" id="SM00367">
    <property type="entry name" value="LRR_CC"/>
    <property type="match status" value="5"/>
</dbReference>
<keyword evidence="3" id="KW-1185">Reference proteome</keyword>
<reference evidence="2" key="3">
    <citation type="submission" date="2015-06" db="UniProtKB">
        <authorList>
            <consortium name="EnsemblMetazoa"/>
        </authorList>
    </citation>
    <scope>IDENTIFICATION</scope>
</reference>
<dbReference type="PANTHER" id="PTHR13318:SF247">
    <property type="entry name" value="GH16156P"/>
    <property type="match status" value="1"/>
</dbReference>
<dbReference type="GO" id="GO:0031146">
    <property type="term" value="P:SCF-dependent proteasomal ubiquitin-dependent protein catabolic process"/>
    <property type="evidence" value="ECO:0007669"/>
    <property type="project" value="TreeGrafter"/>
</dbReference>
<gene>
    <name evidence="1" type="ORF">CAPTEDRAFT_209544</name>
</gene>
<dbReference type="SUPFAM" id="SSF52047">
    <property type="entry name" value="RNI-like"/>
    <property type="match status" value="1"/>
</dbReference>
<protein>
    <recommendedName>
        <fullName evidence="4">F-box domain-containing protein</fullName>
    </recommendedName>
</protein>
<dbReference type="EMBL" id="KB302824">
    <property type="protein sequence ID" value="ELU03847.1"/>
    <property type="molecule type" value="Genomic_DNA"/>
</dbReference>
<dbReference type="HOGENOM" id="CLU_033667_1_0_1"/>
<dbReference type="Proteomes" id="UP000014760">
    <property type="component" value="Unassembled WGS sequence"/>
</dbReference>
<dbReference type="EMBL" id="AMQN01008319">
    <property type="status" value="NOT_ANNOTATED_CDS"/>
    <property type="molecule type" value="Genomic_DNA"/>
</dbReference>